<comment type="caution">
    <text evidence="2">The sequence shown here is derived from an EMBL/GenBank/DDBJ whole genome shotgun (WGS) entry which is preliminary data.</text>
</comment>
<name>A0A1T3NUF8_9ACTN</name>
<protein>
    <recommendedName>
        <fullName evidence="4">DUF3558 domain-containing protein</fullName>
    </recommendedName>
</protein>
<dbReference type="AlphaFoldDB" id="A0A1T3NUF8"/>
<proteinExistence type="predicted"/>
<evidence type="ECO:0000313" key="3">
    <source>
        <dbReference type="Proteomes" id="UP000190037"/>
    </source>
</evidence>
<reference evidence="2 3" key="1">
    <citation type="submission" date="2017-03" db="EMBL/GenBank/DDBJ databases">
        <title>Draft genome sequence of Streptomyces scabrisporus NF3, endophyte isolated from Amphipterygium adstringens.</title>
        <authorList>
            <person name="Vazquez M."/>
            <person name="Ceapa C.D."/>
            <person name="Rodriguez Luna D."/>
            <person name="Sanchez Esquivel S."/>
        </authorList>
    </citation>
    <scope>NUCLEOTIDE SEQUENCE [LARGE SCALE GENOMIC DNA]</scope>
    <source>
        <strain evidence="2 3">NF3</strain>
    </source>
</reference>
<evidence type="ECO:0000256" key="1">
    <source>
        <dbReference type="SAM" id="MobiDB-lite"/>
    </source>
</evidence>
<feature type="region of interest" description="Disordered" evidence="1">
    <location>
        <begin position="23"/>
        <end position="42"/>
    </location>
</feature>
<keyword evidence="3" id="KW-1185">Reference proteome</keyword>
<dbReference type="Pfam" id="PF12079">
    <property type="entry name" value="DUF3558"/>
    <property type="match status" value="1"/>
</dbReference>
<evidence type="ECO:0008006" key="4">
    <source>
        <dbReference type="Google" id="ProtNLM"/>
    </source>
</evidence>
<dbReference type="InterPro" id="IPR024520">
    <property type="entry name" value="DUF3558"/>
</dbReference>
<dbReference type="EMBL" id="MWQN01000001">
    <property type="protein sequence ID" value="OPC80513.1"/>
    <property type="molecule type" value="Genomic_DNA"/>
</dbReference>
<accession>A0A1T3NUF8</accession>
<dbReference type="Proteomes" id="UP000190037">
    <property type="component" value="Unassembled WGS sequence"/>
</dbReference>
<organism evidence="2 3">
    <name type="scientific">Embleya scabrispora</name>
    <dbReference type="NCBI Taxonomy" id="159449"/>
    <lineage>
        <taxon>Bacteria</taxon>
        <taxon>Bacillati</taxon>
        <taxon>Actinomycetota</taxon>
        <taxon>Actinomycetes</taxon>
        <taxon>Kitasatosporales</taxon>
        <taxon>Streptomycetaceae</taxon>
        <taxon>Embleya</taxon>
    </lineage>
</organism>
<gene>
    <name evidence="2" type="ORF">B4N89_05705</name>
</gene>
<evidence type="ECO:0000313" key="2">
    <source>
        <dbReference type="EMBL" id="OPC80513.1"/>
    </source>
</evidence>
<sequence length="180" mass="17345">MGVAIAVAVVVLPLAGCDDGDGGGTKAAGDKGASPTASGGTGASGDLRAVDACSILTADQVSQALALPGLKAAQNPLGCDYAAADGAPVVSTIATRSKAGGVDKALEAYLGTLGDARTEKVAGVGEAAVYVQPDTIGGVLVVAARRGDETAVFSLNAGGGDPPPSKEQLVSLAKLAVARM</sequence>